<evidence type="ECO:0000256" key="4">
    <source>
        <dbReference type="ARBA" id="ARBA00022741"/>
    </source>
</evidence>
<evidence type="ECO:0000256" key="8">
    <source>
        <dbReference type="ARBA" id="ARBA00022833"/>
    </source>
</evidence>
<dbReference type="GO" id="GO:0005737">
    <property type="term" value="C:cytoplasm"/>
    <property type="evidence" value="ECO:0007669"/>
    <property type="project" value="UniProtKB-SubCell"/>
</dbReference>
<keyword evidence="5" id="KW-0863">Zinc-finger</keyword>
<dbReference type="GO" id="GO:0005524">
    <property type="term" value="F:ATP binding"/>
    <property type="evidence" value="ECO:0007669"/>
    <property type="project" value="UniProtKB-KW"/>
</dbReference>
<dbReference type="PANTHER" id="PTHR10887">
    <property type="entry name" value="DNA2/NAM7 HELICASE FAMILY"/>
    <property type="match status" value="1"/>
</dbReference>
<dbReference type="GO" id="GO:0031380">
    <property type="term" value="C:nuclear RNA-directed RNA polymerase complex"/>
    <property type="evidence" value="ECO:0007669"/>
    <property type="project" value="TreeGrafter"/>
</dbReference>
<evidence type="ECO:0000256" key="6">
    <source>
        <dbReference type="ARBA" id="ARBA00022801"/>
    </source>
</evidence>
<evidence type="ECO:0000313" key="14">
    <source>
        <dbReference type="Proteomes" id="UP000076420"/>
    </source>
</evidence>
<dbReference type="GO" id="GO:0004386">
    <property type="term" value="F:helicase activity"/>
    <property type="evidence" value="ECO:0007669"/>
    <property type="project" value="UniProtKB-KW"/>
</dbReference>
<organism evidence="13 14">
    <name type="scientific">Biomphalaria glabrata</name>
    <name type="common">Bloodfluke planorb</name>
    <name type="synonym">Freshwater snail</name>
    <dbReference type="NCBI Taxonomy" id="6526"/>
    <lineage>
        <taxon>Eukaryota</taxon>
        <taxon>Metazoa</taxon>
        <taxon>Spiralia</taxon>
        <taxon>Lophotrochozoa</taxon>
        <taxon>Mollusca</taxon>
        <taxon>Gastropoda</taxon>
        <taxon>Heterobranchia</taxon>
        <taxon>Euthyneura</taxon>
        <taxon>Panpulmonata</taxon>
        <taxon>Hygrophila</taxon>
        <taxon>Lymnaeoidea</taxon>
        <taxon>Planorbidae</taxon>
        <taxon>Biomphalaria</taxon>
    </lineage>
</organism>
<comment type="subcellular location">
    <subcellularLocation>
        <location evidence="1">Cytoplasm</location>
    </subcellularLocation>
</comment>
<dbReference type="PANTHER" id="PTHR10887:SF341">
    <property type="entry name" value="NFX1-TYPE ZINC FINGER-CONTAINING PROTEIN 1"/>
    <property type="match status" value="1"/>
</dbReference>
<accession>A0A2C9JV00</accession>
<dbReference type="KEGG" id="bgt:106069345"/>
<evidence type="ECO:0000313" key="13">
    <source>
        <dbReference type="EnsemblMetazoa" id="BGLB008454-PB"/>
    </source>
</evidence>
<dbReference type="Pfam" id="PF13086">
    <property type="entry name" value="AAA_11"/>
    <property type="match status" value="1"/>
</dbReference>
<dbReference type="CDD" id="cd18808">
    <property type="entry name" value="SF1_C_Upf1"/>
    <property type="match status" value="1"/>
</dbReference>
<reference evidence="13" key="1">
    <citation type="submission" date="2020-05" db="UniProtKB">
        <authorList>
            <consortium name="EnsemblMetazoa"/>
        </authorList>
    </citation>
    <scope>IDENTIFICATION</scope>
    <source>
        <strain evidence="13">BB02</strain>
    </source>
</reference>
<dbReference type="EnsemblMetazoa" id="BGLB008454-RB">
    <property type="protein sequence ID" value="BGLB008454-PB"/>
    <property type="gene ID" value="BGLB008454"/>
</dbReference>
<dbReference type="InterPro" id="IPR047187">
    <property type="entry name" value="SF1_C_Upf1"/>
</dbReference>
<dbReference type="GO" id="GO:0016787">
    <property type="term" value="F:hydrolase activity"/>
    <property type="evidence" value="ECO:0007669"/>
    <property type="project" value="UniProtKB-KW"/>
</dbReference>
<protein>
    <recommendedName>
        <fullName evidence="12">RZ-type domain-containing protein</fullName>
    </recommendedName>
</protein>
<dbReference type="VEuPathDB" id="VectorBase:BGLAX_048958"/>
<keyword evidence="8" id="KW-0862">Zinc</keyword>
<dbReference type="InterPro" id="IPR041677">
    <property type="entry name" value="DNA2/NAM7_AAA_11"/>
</dbReference>
<feature type="compositionally biased region" description="Polar residues" evidence="11">
    <location>
        <begin position="680"/>
        <end position="691"/>
    </location>
</feature>
<feature type="compositionally biased region" description="Acidic residues" evidence="11">
    <location>
        <begin position="700"/>
        <end position="709"/>
    </location>
</feature>
<dbReference type="GO" id="GO:0008270">
    <property type="term" value="F:zinc ion binding"/>
    <property type="evidence" value="ECO:0007669"/>
    <property type="project" value="UniProtKB-KW"/>
</dbReference>
<dbReference type="OrthoDB" id="2423195at2759"/>
<evidence type="ECO:0000256" key="2">
    <source>
        <dbReference type="ARBA" id="ARBA00022490"/>
    </source>
</evidence>
<dbReference type="InterPro" id="IPR041679">
    <property type="entry name" value="DNA2/NAM7-like_C"/>
</dbReference>
<dbReference type="Proteomes" id="UP000076420">
    <property type="component" value="Unassembled WGS sequence"/>
</dbReference>
<evidence type="ECO:0000256" key="5">
    <source>
        <dbReference type="ARBA" id="ARBA00022771"/>
    </source>
</evidence>
<dbReference type="CDD" id="cd06008">
    <property type="entry name" value="NF-X1-zinc-finger"/>
    <property type="match status" value="1"/>
</dbReference>
<dbReference type="InterPro" id="IPR057373">
    <property type="entry name" value="ZNFX1"/>
</dbReference>
<keyword evidence="6" id="KW-0378">Hydrolase</keyword>
<dbReference type="Gene3D" id="3.40.50.300">
    <property type="entry name" value="P-loop containing nucleotide triphosphate hydrolases"/>
    <property type="match status" value="3"/>
</dbReference>
<evidence type="ECO:0000256" key="1">
    <source>
        <dbReference type="ARBA" id="ARBA00004496"/>
    </source>
</evidence>
<keyword evidence="7" id="KW-0347">Helicase</keyword>
<dbReference type="Pfam" id="PF20173">
    <property type="entry name" value="ZnF_RZ-type"/>
    <property type="match status" value="1"/>
</dbReference>
<feature type="region of interest" description="Disordered" evidence="11">
    <location>
        <begin position="677"/>
        <end position="709"/>
    </location>
</feature>
<dbReference type="GO" id="GO:0005694">
    <property type="term" value="C:chromosome"/>
    <property type="evidence" value="ECO:0007669"/>
    <property type="project" value="UniProtKB-ARBA"/>
</dbReference>
<dbReference type="Pfam" id="PF13087">
    <property type="entry name" value="AAA_12"/>
    <property type="match status" value="1"/>
</dbReference>
<keyword evidence="10" id="KW-0391">Immunity</keyword>
<name>A0A2C9JV00_BIOGL</name>
<dbReference type="SUPFAM" id="SSF52540">
    <property type="entry name" value="P-loop containing nucleoside triphosphate hydrolases"/>
    <property type="match status" value="1"/>
</dbReference>
<dbReference type="InterPro" id="IPR046439">
    <property type="entry name" value="ZF_RZ_dom"/>
</dbReference>
<keyword evidence="3" id="KW-0479">Metal-binding</keyword>
<evidence type="ECO:0000256" key="9">
    <source>
        <dbReference type="ARBA" id="ARBA00022840"/>
    </source>
</evidence>
<dbReference type="RefSeq" id="XP_013084440.2">
    <property type="nucleotide sequence ID" value="XM_013228986.2"/>
</dbReference>
<sequence>MEDEIDVFDEEVKEKNLRQKASAKSRCPTVKELKSMVENDEPCTILLRITRPDGSFEKLLKDYDTNSDKLLLTVRVLGQALSDPQGSQEQAIIDVITMFMNASDFQDKLCDSLRGSLSEEEDYVKSCLTILKVALEKQPNVAAKILESIFMRLDYAVDVFFPHLNNERDLVKRLLRKPMKFVDKKDAKRERENVPDEEMDPNDFRELSIFPTTTDFNPDVDISVRANKVQGRFRNVNDYLDIQFRLLRAELIIPLRENINKYLSRTDKHEQIGFNIYTDVRIVRPICQDKGLCLRLSFNIGRHRRVNWAISQRLKYGSLLCLSSDNFQNFQCAVVEDRDVKNLAKGLVDVRFVLNGIGFDPRNYDLTELMELTQGSRDRRFIMVESPSYFEAHKHVLMGLQNFTENNFPFWKYIGECQDIVDPPQYIRNLQQPKFDLRPILDPKFEIDENSPSVYKFSEDSSVAESVEILNRETWPNHNTLGVDTSQYLALHSAFSKEFSIIQGPPGTGKTFIGLLIIKCLLHNKQIWTEGDQKPILLVCYTNHALDQFLEGVLDFFEGKLVRVGTRSKSERLDKYNLRGLKHRARENRNVAQEIHLARQTQRNEMKAKKADIHLEAAQLELLEREIVKESFLKDLINPDTYENLTKKAGKESVIEKWLKITIDNDKLEKFSAEKLAKTSAVNETNPNETTDLAGSGADTDSDDSEDDSDIVEVITQASTTRQLDIDEDEDDDLNDLFFAEHLENFDDILTNMRKINQRLDDVDEEAARMREQNLAFSISDYGEEEMPRNLTKEQREHWNKLKPIKKRYQAILLHKLQQTERMTEDEAKQVFNPWNLNISDRWKLYRYWVDLKCRQIRGSIRYSTQQYERLARRYQEILHQEDKSILEKATIIGMTTTAAARYQGILREIGPKIILVEEAAEVFEGHVITSLTDQCQHVILIGDHKQLRPNPSVYKLKEKYGIDISLFERLVINDFPYDCLKYQHRMRPEISRLLKVPELYPELEDHEIVKHYPNIRGVNGNIRFIQHYQVDQREAETKTFSNDFEAQFLVGLSEYLIKQGYTSKQITILSPYAGQVHLIKTLCETLPRSQDVSKKMLKGLKISSVDNYQGEENDIILLSLVRSNEENDIGFLKTNNRICVALSRAKMGLYVIGNFHGISQSSPLMDTIINVAKTCEYIKESLSLSCPFHKLGETIIREFNDFKKVPEGGCNKPCGIRLECGHSCKRICHTDDIEHQDAVCTEPCQYRCETCHSFCHGDHQCGMHTNCKNLVEKIVPACGHKQMVPCYMSPNHFECIEVCKEKLRCGHACTGQCGKKHSHTEMKCQVLVQVTPDTCGHKQFQTECWKSSENTSSECTEPCQVVLECEHICTGTCGKCNNGRLHLNCQQKCQKILICGHSCNDTCNSCSPCSRQCETSCQHSRCPKKCGESCTPCVEWCSWACKHEKCPELCCQPCERPACDVPCPEQLHCGHNCAGLCGEKCPRLCSICDKDELIANSLNGYDGDPTTLFVEIDCGHVIEVDFMDQWMATSASDDLDQITIGLKSCPICKTPVRKCGRYNKQIKEMLCLIESVKRKYLGTNQKEKQRHLREIVSQLGGQEKNIIDRFLEPGVAIPSETILESQINQVNLFRRIYALRRVAIECKDRWPQRLLTLDNVLKDLERFSEWTLESRTTFSSQNKTDAEDELERISILIDLHKIELNISVRELRDQIPSRHFDMLRQNIKTLSQSVKASKDLISESRTLCEDLRKLVPDSHIALTNEEKLAIVKAVNVSLGAWYKCPNGHIYAIGECGRAMEEAHCPECRARIGGTNHELVANNQVAPEMDGAEGPIWNNLDADRELAERLQRQLNEGLQGYFF</sequence>
<dbReference type="InterPro" id="IPR045055">
    <property type="entry name" value="DNA2/NAM7-like"/>
</dbReference>
<proteinExistence type="predicted"/>
<dbReference type="GO" id="GO:0031048">
    <property type="term" value="P:regulatory ncRNA-mediated heterochromatin formation"/>
    <property type="evidence" value="ECO:0007669"/>
    <property type="project" value="TreeGrafter"/>
</dbReference>
<keyword evidence="4" id="KW-0547">Nucleotide-binding</keyword>
<dbReference type="GO" id="GO:0002376">
    <property type="term" value="P:immune system process"/>
    <property type="evidence" value="ECO:0007669"/>
    <property type="project" value="UniProtKB-KW"/>
</dbReference>
<dbReference type="InterPro" id="IPR027417">
    <property type="entry name" value="P-loop_NTPase"/>
</dbReference>
<dbReference type="VEuPathDB" id="VectorBase:BGLB008454"/>
<keyword evidence="9" id="KW-0067">ATP-binding</keyword>
<dbReference type="FunFam" id="3.40.50.300:FF:000326">
    <property type="entry name" value="P-loop containing nucleoside triphosphate hydrolase"/>
    <property type="match status" value="1"/>
</dbReference>
<evidence type="ECO:0000256" key="7">
    <source>
        <dbReference type="ARBA" id="ARBA00022806"/>
    </source>
</evidence>
<feature type="domain" description="RZ-type" evidence="12">
    <location>
        <begin position="1759"/>
        <end position="1828"/>
    </location>
</feature>
<gene>
    <name evidence="13" type="primary">106069345</name>
</gene>
<evidence type="ECO:0000256" key="3">
    <source>
        <dbReference type="ARBA" id="ARBA00022723"/>
    </source>
</evidence>
<keyword evidence="2" id="KW-0963">Cytoplasm</keyword>
<evidence type="ECO:0000259" key="12">
    <source>
        <dbReference type="PROSITE" id="PS51981"/>
    </source>
</evidence>
<dbReference type="PROSITE" id="PS51981">
    <property type="entry name" value="ZF_RZ"/>
    <property type="match status" value="1"/>
</dbReference>
<evidence type="ECO:0000256" key="11">
    <source>
        <dbReference type="SAM" id="MobiDB-lite"/>
    </source>
</evidence>
<dbReference type="Pfam" id="PF25396">
    <property type="entry name" value="ZNFX1"/>
    <property type="match status" value="1"/>
</dbReference>
<evidence type="ECO:0000256" key="10">
    <source>
        <dbReference type="ARBA" id="ARBA00022859"/>
    </source>
</evidence>